<protein>
    <recommendedName>
        <fullName evidence="5">Glycosyltransferase</fullName>
    </recommendedName>
</protein>
<dbReference type="Pfam" id="PF03808">
    <property type="entry name" value="Glyco_tran_WecG"/>
    <property type="match status" value="1"/>
</dbReference>
<evidence type="ECO:0000256" key="2">
    <source>
        <dbReference type="ARBA" id="ARBA00022679"/>
    </source>
</evidence>
<gene>
    <name evidence="3" type="ORF">A2744_03515</name>
</gene>
<keyword evidence="2" id="KW-0808">Transferase</keyword>
<dbReference type="EMBL" id="MHIE01000003">
    <property type="protein sequence ID" value="OGY46488.1"/>
    <property type="molecule type" value="Genomic_DNA"/>
</dbReference>
<accession>A0A1G1Y2G4</accession>
<organism evidence="3 4">
    <name type="scientific">Candidatus Buchananbacteria bacterium RIFCSPHIGHO2_01_FULL_44_11</name>
    <dbReference type="NCBI Taxonomy" id="1797535"/>
    <lineage>
        <taxon>Bacteria</taxon>
        <taxon>Candidatus Buchananiibacteriota</taxon>
    </lineage>
</organism>
<dbReference type="NCBIfam" id="TIGR00696">
    <property type="entry name" value="wecG_tagA_cpsF"/>
    <property type="match status" value="1"/>
</dbReference>
<dbReference type="CDD" id="cd06533">
    <property type="entry name" value="Glyco_transf_WecG_TagA"/>
    <property type="match status" value="1"/>
</dbReference>
<dbReference type="InterPro" id="IPR004629">
    <property type="entry name" value="WecG_TagA_CpsF"/>
</dbReference>
<dbReference type="PANTHER" id="PTHR34136:SF1">
    <property type="entry name" value="UDP-N-ACETYL-D-MANNOSAMINURONIC ACID TRANSFERASE"/>
    <property type="match status" value="1"/>
</dbReference>
<sequence>MDKVEILGVKIDNLSLQEVLEKVGNFLESKNKYFIVTANPEFLVAAKKDKNFKDILNYADIAVADGVGLVYAAKFLGHKLQRITGVDLFGYLCELAEKTDTPVYLLGAGEGVAQQTAEVLKQNFPNLKIVGAESGGLILSNGETQTANGNAEIINRINLAKPKILFVALGQVKQEKWIFKHLDQLSSVKVAVGVGGTFDFVAGTVARAPELMRNLGLEWLYRLIQEPGRAKRIFNATVIFSFSVLKNKVINKIKKTNAAEG</sequence>
<proteinExistence type="predicted"/>
<evidence type="ECO:0008006" key="5">
    <source>
        <dbReference type="Google" id="ProtNLM"/>
    </source>
</evidence>
<comment type="caution">
    <text evidence="3">The sequence shown here is derived from an EMBL/GenBank/DDBJ whole genome shotgun (WGS) entry which is preliminary data.</text>
</comment>
<dbReference type="AlphaFoldDB" id="A0A1G1Y2G4"/>
<dbReference type="PANTHER" id="PTHR34136">
    <property type="match status" value="1"/>
</dbReference>
<evidence type="ECO:0000313" key="3">
    <source>
        <dbReference type="EMBL" id="OGY46488.1"/>
    </source>
</evidence>
<reference evidence="3 4" key="1">
    <citation type="journal article" date="2016" name="Nat. Commun.">
        <title>Thousands of microbial genomes shed light on interconnected biogeochemical processes in an aquifer system.</title>
        <authorList>
            <person name="Anantharaman K."/>
            <person name="Brown C.T."/>
            <person name="Hug L.A."/>
            <person name="Sharon I."/>
            <person name="Castelle C.J."/>
            <person name="Probst A.J."/>
            <person name="Thomas B.C."/>
            <person name="Singh A."/>
            <person name="Wilkins M.J."/>
            <person name="Karaoz U."/>
            <person name="Brodie E.L."/>
            <person name="Williams K.H."/>
            <person name="Hubbard S.S."/>
            <person name="Banfield J.F."/>
        </authorList>
    </citation>
    <scope>NUCLEOTIDE SEQUENCE [LARGE SCALE GENOMIC DNA]</scope>
</reference>
<name>A0A1G1Y2G4_9BACT</name>
<dbReference type="STRING" id="1797535.A2744_03515"/>
<keyword evidence="1" id="KW-0328">Glycosyltransferase</keyword>
<dbReference type="GO" id="GO:0016758">
    <property type="term" value="F:hexosyltransferase activity"/>
    <property type="evidence" value="ECO:0007669"/>
    <property type="project" value="TreeGrafter"/>
</dbReference>
<dbReference type="Proteomes" id="UP000178240">
    <property type="component" value="Unassembled WGS sequence"/>
</dbReference>
<evidence type="ECO:0000256" key="1">
    <source>
        <dbReference type="ARBA" id="ARBA00022676"/>
    </source>
</evidence>
<evidence type="ECO:0000313" key="4">
    <source>
        <dbReference type="Proteomes" id="UP000178240"/>
    </source>
</evidence>